<organism evidence="9 10">
    <name type="scientific">[Candida] subhashii</name>
    <dbReference type="NCBI Taxonomy" id="561895"/>
    <lineage>
        <taxon>Eukaryota</taxon>
        <taxon>Fungi</taxon>
        <taxon>Dikarya</taxon>
        <taxon>Ascomycota</taxon>
        <taxon>Saccharomycotina</taxon>
        <taxon>Pichiomycetes</taxon>
        <taxon>Debaryomycetaceae</taxon>
        <taxon>Spathaspora</taxon>
    </lineage>
</organism>
<evidence type="ECO:0000313" key="10">
    <source>
        <dbReference type="Proteomes" id="UP000694255"/>
    </source>
</evidence>
<feature type="transmembrane region" description="Helical" evidence="8">
    <location>
        <begin position="239"/>
        <end position="261"/>
    </location>
</feature>
<dbReference type="PANTHER" id="PTHR35779:SF1">
    <property type="entry name" value="PH-RESPONSE REGULATOR PROTEIN PALH_RIM21"/>
    <property type="match status" value="1"/>
</dbReference>
<feature type="transmembrane region" description="Helical" evidence="8">
    <location>
        <begin position="128"/>
        <end position="150"/>
    </location>
</feature>
<feature type="transmembrane region" description="Helical" evidence="8">
    <location>
        <begin position="162"/>
        <end position="183"/>
    </location>
</feature>
<dbReference type="PANTHER" id="PTHR35779">
    <property type="entry name" value="PH-RESPONSE REGULATOR PROTEIN PALH/RIM21"/>
    <property type="match status" value="1"/>
</dbReference>
<evidence type="ECO:0000256" key="8">
    <source>
        <dbReference type="SAM" id="Phobius"/>
    </source>
</evidence>
<keyword evidence="4 8" id="KW-0472">Membrane</keyword>
<evidence type="ECO:0000256" key="5">
    <source>
        <dbReference type="ARBA" id="ARBA00038109"/>
    </source>
</evidence>
<feature type="transmembrane region" description="Helical" evidence="8">
    <location>
        <begin position="89"/>
        <end position="116"/>
    </location>
</feature>
<keyword evidence="10" id="KW-1185">Reference proteome</keyword>
<dbReference type="RefSeq" id="XP_049261735.1">
    <property type="nucleotide sequence ID" value="XM_049408974.1"/>
</dbReference>
<protein>
    <recommendedName>
        <fullName evidence="6">pH-response regulator protein palH/RIM21</fullName>
    </recommendedName>
</protein>
<feature type="region of interest" description="Disordered" evidence="7">
    <location>
        <begin position="365"/>
        <end position="409"/>
    </location>
</feature>
<evidence type="ECO:0000256" key="3">
    <source>
        <dbReference type="ARBA" id="ARBA00022989"/>
    </source>
</evidence>
<evidence type="ECO:0000256" key="1">
    <source>
        <dbReference type="ARBA" id="ARBA00004141"/>
    </source>
</evidence>
<keyword evidence="2 8" id="KW-0812">Transmembrane</keyword>
<feature type="compositionally biased region" description="Low complexity" evidence="7">
    <location>
        <begin position="374"/>
        <end position="386"/>
    </location>
</feature>
<feature type="transmembrane region" description="Helical" evidence="8">
    <location>
        <begin position="299"/>
        <end position="323"/>
    </location>
</feature>
<evidence type="ECO:0000313" key="9">
    <source>
        <dbReference type="EMBL" id="KAG7661502.1"/>
    </source>
</evidence>
<keyword evidence="3 8" id="KW-1133">Transmembrane helix</keyword>
<feature type="transmembrane region" description="Helical" evidence="8">
    <location>
        <begin position="203"/>
        <end position="219"/>
    </location>
</feature>
<evidence type="ECO:0000256" key="7">
    <source>
        <dbReference type="SAM" id="MobiDB-lite"/>
    </source>
</evidence>
<proteinExistence type="inferred from homology"/>
<feature type="transmembrane region" description="Helical" evidence="8">
    <location>
        <begin position="273"/>
        <end position="293"/>
    </location>
</feature>
<evidence type="ECO:0000256" key="2">
    <source>
        <dbReference type="ARBA" id="ARBA00022692"/>
    </source>
</evidence>
<dbReference type="OrthoDB" id="5393256at2759"/>
<name>A0A8J5UJ14_9ASCO</name>
<dbReference type="Pfam" id="PF08733">
    <property type="entry name" value="PalH"/>
    <property type="match status" value="1"/>
</dbReference>
<comment type="similarity">
    <text evidence="5">Belongs to the palH/RIM21 family.</text>
</comment>
<dbReference type="AlphaFoldDB" id="A0A8J5UJ14"/>
<accession>A0A8J5UJ14</accession>
<comment type="caution">
    <text evidence="9">The sequence shown here is derived from an EMBL/GenBank/DDBJ whole genome shotgun (WGS) entry which is preliminary data.</text>
</comment>
<evidence type="ECO:0000256" key="4">
    <source>
        <dbReference type="ARBA" id="ARBA00023136"/>
    </source>
</evidence>
<dbReference type="GeneID" id="73471761"/>
<comment type="subcellular location">
    <subcellularLocation>
        <location evidence="1">Membrane</location>
        <topology evidence="1">Multi-pass membrane protein</topology>
    </subcellularLocation>
</comment>
<dbReference type="GO" id="GO:0071467">
    <property type="term" value="P:cellular response to pH"/>
    <property type="evidence" value="ECO:0007669"/>
    <property type="project" value="TreeGrafter"/>
</dbReference>
<sequence length="534" mass="60075">MYWRRSGYKAKVYPSCAPIDLPQGLLISHDYQKSVEYIREGTYQQMCYEGTMPMLNTNVGLILQKFTAPLPIVAESWIEFTQHSLRGSFSYSVVAIVYSISVSAVIIIFLTIFVLTNYTIKPSALLKLSTCLSSIYILVVVIKSILILHGQQIHGYLSGTDLLYMLNTNLAINSLDLILVFLLQINQVQVIMRIFSRQKDKRLTFFVGIIASFTSQAIWGVSQFHTFSEDNEAGDILPAFIYLVRIAMGLCYAAILTVYFLSKIQYILANRQIWLLSLLTVILIYSPVAFFVADVANAFIFELSDVFSVVTYVICVVIPWEWCNKFNIIMKTREKEGVLGRRFYEDEIYELDRFELFVEELVPDEKNDNHPSNEGDQNNSNTTNNGGNAGWGKDVTTNIVKNSPTNENDLDRIETNKAAIILQALQRSKAAFLNLTDNIIAAGFAIPRSVSASTQSIAARIRESQMTEIMPHISNARFERLQSNVCDSRNTNVETATAGGSSSDGAVTLSNNGRSRRNVYVYSRKEVVIDVPDE</sequence>
<dbReference type="Proteomes" id="UP000694255">
    <property type="component" value="Unassembled WGS sequence"/>
</dbReference>
<evidence type="ECO:0000256" key="6">
    <source>
        <dbReference type="ARBA" id="ARBA00040155"/>
    </source>
</evidence>
<gene>
    <name evidence="9" type="ORF">J8A68_004961</name>
</gene>
<dbReference type="EMBL" id="JAGSYN010000218">
    <property type="protein sequence ID" value="KAG7661502.1"/>
    <property type="molecule type" value="Genomic_DNA"/>
</dbReference>
<dbReference type="InterPro" id="IPR014844">
    <property type="entry name" value="PalH"/>
</dbReference>
<dbReference type="GO" id="GO:0005886">
    <property type="term" value="C:plasma membrane"/>
    <property type="evidence" value="ECO:0007669"/>
    <property type="project" value="TreeGrafter"/>
</dbReference>
<reference evidence="9 10" key="1">
    <citation type="journal article" date="2021" name="DNA Res.">
        <title>Genome analysis of Candida subhashii reveals its hybrid nature and dual mitochondrial genome conformations.</title>
        <authorList>
            <person name="Mixao V."/>
            <person name="Hegedusova E."/>
            <person name="Saus E."/>
            <person name="Pryszcz L.P."/>
            <person name="Cillingova A."/>
            <person name="Nosek J."/>
            <person name="Gabaldon T."/>
        </authorList>
    </citation>
    <scope>NUCLEOTIDE SEQUENCE [LARGE SCALE GENOMIC DNA]</scope>
    <source>
        <strain evidence="9 10">CBS 10753</strain>
    </source>
</reference>
<feature type="compositionally biased region" description="Polar residues" evidence="7">
    <location>
        <begin position="395"/>
        <end position="407"/>
    </location>
</feature>